<keyword evidence="1" id="KW-1133">Transmembrane helix</keyword>
<feature type="transmembrane region" description="Helical" evidence="1">
    <location>
        <begin position="20"/>
        <end position="39"/>
    </location>
</feature>
<dbReference type="Proteomes" id="UP000016649">
    <property type="component" value="Unassembled WGS sequence"/>
</dbReference>
<dbReference type="SMART" id="SM00052">
    <property type="entry name" value="EAL"/>
    <property type="match status" value="1"/>
</dbReference>
<protein>
    <submittedName>
        <fullName evidence="3">Cyclic diguanylate phosphodiesterase domain protein</fullName>
    </submittedName>
</protein>
<dbReference type="InterPro" id="IPR043128">
    <property type="entry name" value="Rev_trsase/Diguanyl_cyclase"/>
</dbReference>
<keyword evidence="1" id="KW-0472">Membrane</keyword>
<evidence type="ECO:0000259" key="2">
    <source>
        <dbReference type="PROSITE" id="PS50883"/>
    </source>
</evidence>
<dbReference type="CDD" id="cd01948">
    <property type="entry name" value="EAL"/>
    <property type="match status" value="1"/>
</dbReference>
<dbReference type="Gene3D" id="3.30.70.270">
    <property type="match status" value="1"/>
</dbReference>
<dbReference type="RefSeq" id="WP_021686508.1">
    <property type="nucleotide sequence ID" value="NZ_KI260560.1"/>
</dbReference>
<evidence type="ECO:0000256" key="1">
    <source>
        <dbReference type="SAM" id="Phobius"/>
    </source>
</evidence>
<feature type="domain" description="EAL" evidence="2">
    <location>
        <begin position="244"/>
        <end position="494"/>
    </location>
</feature>
<dbReference type="EMBL" id="AWVH01000016">
    <property type="protein sequence ID" value="ERJ93814.1"/>
    <property type="molecule type" value="Genomic_DNA"/>
</dbReference>
<accession>A0ABN0P099</accession>
<dbReference type="InterPro" id="IPR050706">
    <property type="entry name" value="Cyclic-di-GMP_PDE-like"/>
</dbReference>
<dbReference type="InterPro" id="IPR001633">
    <property type="entry name" value="EAL_dom"/>
</dbReference>
<name>A0ABN0P099_TRELE</name>
<keyword evidence="4" id="KW-1185">Reference proteome</keyword>
<evidence type="ECO:0000313" key="3">
    <source>
        <dbReference type="EMBL" id="ERJ93814.1"/>
    </source>
</evidence>
<dbReference type="PANTHER" id="PTHR33121:SF70">
    <property type="entry name" value="SIGNALING PROTEIN YKOW"/>
    <property type="match status" value="1"/>
</dbReference>
<organism evidence="3 4">
    <name type="scientific">Treponema lecithinolyticum ATCC 700332</name>
    <dbReference type="NCBI Taxonomy" id="1321815"/>
    <lineage>
        <taxon>Bacteria</taxon>
        <taxon>Pseudomonadati</taxon>
        <taxon>Spirochaetota</taxon>
        <taxon>Spirochaetia</taxon>
        <taxon>Spirochaetales</taxon>
        <taxon>Treponemataceae</taxon>
        <taxon>Treponema</taxon>
    </lineage>
</organism>
<sequence>MNSLLPAVIHIDKIPPVAFAAFFLFIVVIASTFGILLLLNRKYRFVANIDAVTGLYTNWKFCIEARKMLARHPLKQFVLFTIEIKRLLFFNNLIGRSKTDELLKQMSIFLRTCAAPYRLKILGRGDLPIFHLLIEFPENEDLSILAKKISRFCPQLMDFQKKADGIDGAPLNWISPLDETAEERSSKLIRVNIKSGIACTGEENGIRTLNELFLRAEQAKEFIQNHVKKYMFFDETLRQVFDLEYSVESKMESALETGCFHVWFQPKYSLQNKTMIGAEALVRWIEPSGRILPPDYFIPIFERNGFILRMDMFVYKQVFCFIKKMIDEGKYPVPISVNISRLHIEVADFAEQFVALARIYQIPPSLIEIEVTESVFADKDSSIKEMTEKFVSYGFTVSIDDFGSGYSSLNLLTTMPVHVLKIDKNFIRDINTRQTAVVIQKIVEMAHGMGIKTVCEGVETADQVSFLTSIGCDFAQGYFFAKAMPMEKFSALLG</sequence>
<comment type="caution">
    <text evidence="3">The sequence shown here is derived from an EMBL/GenBank/DDBJ whole genome shotgun (WGS) entry which is preliminary data.</text>
</comment>
<dbReference type="Pfam" id="PF00563">
    <property type="entry name" value="EAL"/>
    <property type="match status" value="1"/>
</dbReference>
<dbReference type="InterPro" id="IPR035919">
    <property type="entry name" value="EAL_sf"/>
</dbReference>
<proteinExistence type="predicted"/>
<dbReference type="Gene3D" id="3.20.20.450">
    <property type="entry name" value="EAL domain"/>
    <property type="match status" value="1"/>
</dbReference>
<gene>
    <name evidence="3" type="ORF">HMPREF9193_00658</name>
</gene>
<dbReference type="PANTHER" id="PTHR33121">
    <property type="entry name" value="CYCLIC DI-GMP PHOSPHODIESTERASE PDEF"/>
    <property type="match status" value="1"/>
</dbReference>
<dbReference type="SUPFAM" id="SSF55073">
    <property type="entry name" value="Nucleotide cyclase"/>
    <property type="match status" value="1"/>
</dbReference>
<evidence type="ECO:0000313" key="4">
    <source>
        <dbReference type="Proteomes" id="UP000016649"/>
    </source>
</evidence>
<dbReference type="InterPro" id="IPR029787">
    <property type="entry name" value="Nucleotide_cyclase"/>
</dbReference>
<dbReference type="PROSITE" id="PS50883">
    <property type="entry name" value="EAL"/>
    <property type="match status" value="1"/>
</dbReference>
<keyword evidence="1" id="KW-0812">Transmembrane</keyword>
<dbReference type="SUPFAM" id="SSF141868">
    <property type="entry name" value="EAL domain-like"/>
    <property type="match status" value="1"/>
</dbReference>
<reference evidence="3 4" key="1">
    <citation type="submission" date="2013-08" db="EMBL/GenBank/DDBJ databases">
        <authorList>
            <person name="Weinstock G."/>
            <person name="Sodergren E."/>
            <person name="Wylie T."/>
            <person name="Fulton L."/>
            <person name="Fulton R."/>
            <person name="Fronick C."/>
            <person name="O'Laughlin M."/>
            <person name="Godfrey J."/>
            <person name="Miner T."/>
            <person name="Herter B."/>
            <person name="Appelbaum E."/>
            <person name="Cordes M."/>
            <person name="Lek S."/>
            <person name="Wollam A."/>
            <person name="Pepin K.H."/>
            <person name="Palsikar V.B."/>
            <person name="Mitreva M."/>
            <person name="Wilson R.K."/>
        </authorList>
    </citation>
    <scope>NUCLEOTIDE SEQUENCE [LARGE SCALE GENOMIC DNA]</scope>
    <source>
        <strain evidence="3 4">ATCC 700332</strain>
    </source>
</reference>